<organism evidence="1 2">
    <name type="scientific">Microbacterium oleivorans</name>
    <dbReference type="NCBI Taxonomy" id="273677"/>
    <lineage>
        <taxon>Bacteria</taxon>
        <taxon>Bacillati</taxon>
        <taxon>Actinomycetota</taxon>
        <taxon>Actinomycetes</taxon>
        <taxon>Micrococcales</taxon>
        <taxon>Microbacteriaceae</taxon>
        <taxon>Microbacterium</taxon>
    </lineage>
</organism>
<dbReference type="Proteomes" id="UP000509638">
    <property type="component" value="Chromosome"/>
</dbReference>
<dbReference type="AlphaFoldDB" id="A0A7D5IP49"/>
<reference evidence="1 2" key="1">
    <citation type="submission" date="2020-06" db="EMBL/GenBank/DDBJ databases">
        <authorList>
            <person name="Jo H."/>
        </authorList>
    </citation>
    <scope>NUCLEOTIDE SEQUENCE [LARGE SCALE GENOMIC DNA]</scope>
    <source>
        <strain evidence="1 2">I46</strain>
    </source>
</reference>
<dbReference type="RefSeq" id="WP_178011205.1">
    <property type="nucleotide sequence ID" value="NZ_CP058316.1"/>
</dbReference>
<protein>
    <submittedName>
        <fullName evidence="1">Uncharacterized protein</fullName>
    </submittedName>
</protein>
<dbReference type="EMBL" id="CP058316">
    <property type="protein sequence ID" value="QLD11339.1"/>
    <property type="molecule type" value="Genomic_DNA"/>
</dbReference>
<evidence type="ECO:0000313" key="1">
    <source>
        <dbReference type="EMBL" id="QLD11339.1"/>
    </source>
</evidence>
<gene>
    <name evidence="1" type="ORF">HW566_05850</name>
</gene>
<sequence length="97" mass="10277">MSDVEIFYHALTSAAEAVQTRSSDVVLDNADIQGDDTGVGNPAHRATLRLEMHRRLSALHAAVLDRSGDASAVAASLSGIASRYGDLDRELTGRSEP</sequence>
<evidence type="ECO:0000313" key="2">
    <source>
        <dbReference type="Proteomes" id="UP000509638"/>
    </source>
</evidence>
<proteinExistence type="predicted"/>
<name>A0A7D5IP49_9MICO</name>
<accession>A0A7D5IP49</accession>